<gene>
    <name evidence="1" type="ORF">GDO81_025736</name>
</gene>
<dbReference type="Proteomes" id="UP000824782">
    <property type="component" value="Unassembled WGS sequence"/>
</dbReference>
<reference evidence="1" key="1">
    <citation type="thesis" date="2020" institute="ProQuest LLC" country="789 East Eisenhower Parkway, Ann Arbor, MI, USA">
        <title>Comparative Genomics and Chromosome Evolution.</title>
        <authorList>
            <person name="Mudd A.B."/>
        </authorList>
    </citation>
    <scope>NUCLEOTIDE SEQUENCE</scope>
    <source>
        <strain evidence="1">237g6f4</strain>
        <tissue evidence="1">Blood</tissue>
    </source>
</reference>
<comment type="caution">
    <text evidence="1">The sequence shown here is derived from an EMBL/GenBank/DDBJ whole genome shotgun (WGS) entry which is preliminary data.</text>
</comment>
<accession>A0AAV6ZJ93</accession>
<proteinExistence type="predicted"/>
<evidence type="ECO:0000313" key="2">
    <source>
        <dbReference type="Proteomes" id="UP000824782"/>
    </source>
</evidence>
<protein>
    <submittedName>
        <fullName evidence="1">Uncharacterized protein</fullName>
    </submittedName>
</protein>
<sequence length="99" mass="10966">MSCQWEQIRHLEIQQALFSFVLPLVRATQHTIDIVPSKGTIQGTILAQLILGVCFSEWRTWGLGKMPNASCKLLTHFGIGQVLGHHVTPNRVVLAAGHL</sequence>
<dbReference type="EMBL" id="WNYA01000439">
    <property type="protein sequence ID" value="KAG8548335.1"/>
    <property type="molecule type" value="Genomic_DNA"/>
</dbReference>
<keyword evidence="2" id="KW-1185">Reference proteome</keyword>
<dbReference type="AlphaFoldDB" id="A0AAV6ZJ93"/>
<organism evidence="1 2">
    <name type="scientific">Engystomops pustulosus</name>
    <name type="common">Tungara frog</name>
    <name type="synonym">Physalaemus pustulosus</name>
    <dbReference type="NCBI Taxonomy" id="76066"/>
    <lineage>
        <taxon>Eukaryota</taxon>
        <taxon>Metazoa</taxon>
        <taxon>Chordata</taxon>
        <taxon>Craniata</taxon>
        <taxon>Vertebrata</taxon>
        <taxon>Euteleostomi</taxon>
        <taxon>Amphibia</taxon>
        <taxon>Batrachia</taxon>
        <taxon>Anura</taxon>
        <taxon>Neobatrachia</taxon>
        <taxon>Hyloidea</taxon>
        <taxon>Leptodactylidae</taxon>
        <taxon>Leiuperinae</taxon>
        <taxon>Engystomops</taxon>
    </lineage>
</organism>
<name>A0AAV6ZJ93_ENGPU</name>
<evidence type="ECO:0000313" key="1">
    <source>
        <dbReference type="EMBL" id="KAG8548335.1"/>
    </source>
</evidence>